<reference evidence="3" key="1">
    <citation type="submission" date="2023-10" db="EMBL/GenBank/DDBJ databases">
        <authorList>
            <person name="Chen Y."/>
            <person name="Shah S."/>
            <person name="Dougan E. K."/>
            <person name="Thang M."/>
            <person name="Chan C."/>
        </authorList>
    </citation>
    <scope>NUCLEOTIDE SEQUENCE [LARGE SCALE GENOMIC DNA]</scope>
</reference>
<keyword evidence="2" id="KW-1133">Transmembrane helix</keyword>
<feature type="transmembrane region" description="Helical" evidence="2">
    <location>
        <begin position="84"/>
        <end position="108"/>
    </location>
</feature>
<feature type="compositionally biased region" description="Polar residues" evidence="1">
    <location>
        <begin position="1"/>
        <end position="10"/>
    </location>
</feature>
<dbReference type="EMBL" id="CAUYUJ010016616">
    <property type="protein sequence ID" value="CAK0867186.1"/>
    <property type="molecule type" value="Genomic_DNA"/>
</dbReference>
<name>A0ABN9V3U2_9DINO</name>
<evidence type="ECO:0000256" key="1">
    <source>
        <dbReference type="SAM" id="MobiDB-lite"/>
    </source>
</evidence>
<evidence type="ECO:0000313" key="4">
    <source>
        <dbReference type="Proteomes" id="UP001189429"/>
    </source>
</evidence>
<accession>A0ABN9V3U2</accession>
<feature type="transmembrane region" description="Helical" evidence="2">
    <location>
        <begin position="54"/>
        <end position="72"/>
    </location>
</feature>
<keyword evidence="2" id="KW-0812">Transmembrane</keyword>
<evidence type="ECO:0000256" key="2">
    <source>
        <dbReference type="SAM" id="Phobius"/>
    </source>
</evidence>
<sequence length="154" mass="17200">MSAPQSQTRSDWSRPADRSQPMTGRDSKIRTSFAFTCYIRSETLNPRSFQNPNAGLYLILPVVLVVVQLFFARLSTPNKEPDAVTLAFPFVIGISTLVSPQGLGIYWLTNSVLSLAQTQLARTEADSEFPELKEIWDTYADKPEEVRQGDKVSA</sequence>
<gene>
    <name evidence="3" type="ORF">PCOR1329_LOCUS54184</name>
</gene>
<comment type="caution">
    <text evidence="3">The sequence shown here is derived from an EMBL/GenBank/DDBJ whole genome shotgun (WGS) entry which is preliminary data.</text>
</comment>
<keyword evidence="2" id="KW-0472">Membrane</keyword>
<organism evidence="3 4">
    <name type="scientific">Prorocentrum cordatum</name>
    <dbReference type="NCBI Taxonomy" id="2364126"/>
    <lineage>
        <taxon>Eukaryota</taxon>
        <taxon>Sar</taxon>
        <taxon>Alveolata</taxon>
        <taxon>Dinophyceae</taxon>
        <taxon>Prorocentrales</taxon>
        <taxon>Prorocentraceae</taxon>
        <taxon>Prorocentrum</taxon>
    </lineage>
</organism>
<feature type="region of interest" description="Disordered" evidence="1">
    <location>
        <begin position="1"/>
        <end position="25"/>
    </location>
</feature>
<dbReference type="Proteomes" id="UP001189429">
    <property type="component" value="Unassembled WGS sequence"/>
</dbReference>
<keyword evidence="4" id="KW-1185">Reference proteome</keyword>
<evidence type="ECO:0000313" key="3">
    <source>
        <dbReference type="EMBL" id="CAK0867186.1"/>
    </source>
</evidence>
<proteinExistence type="predicted"/>
<protein>
    <submittedName>
        <fullName evidence="3">Uncharacterized protein</fullName>
    </submittedName>
</protein>